<proteinExistence type="predicted"/>
<dbReference type="KEGG" id="ocg:OCA5_c03750"/>
<dbReference type="InterPro" id="IPR016084">
    <property type="entry name" value="Haem_Oase-like_multi-hlx"/>
</dbReference>
<dbReference type="eggNOG" id="COG3230">
    <property type="taxonomic scope" value="Bacteria"/>
</dbReference>
<dbReference type="Proteomes" id="UP000007730">
    <property type="component" value="Chromosome"/>
</dbReference>
<accession>B6JA44</accession>
<dbReference type="HOGENOM" id="CLU_085041_4_0_5"/>
<name>B6JA44_AFIC5</name>
<dbReference type="Gene3D" id="1.20.910.10">
    <property type="entry name" value="Heme oxygenase-like"/>
    <property type="match status" value="1"/>
</dbReference>
<organism evidence="1 2">
    <name type="scientific">Afipia carboxidovorans (strain ATCC 49405 / DSM 1227 / KCTC 32145 / OM5)</name>
    <name type="common">Oligotropha carboxidovorans</name>
    <dbReference type="NCBI Taxonomy" id="504832"/>
    <lineage>
        <taxon>Bacteria</taxon>
        <taxon>Pseudomonadati</taxon>
        <taxon>Pseudomonadota</taxon>
        <taxon>Alphaproteobacteria</taxon>
        <taxon>Hyphomicrobiales</taxon>
        <taxon>Nitrobacteraceae</taxon>
        <taxon>Afipia</taxon>
    </lineage>
</organism>
<dbReference type="KEGG" id="oca:OCAR_4136"/>
<reference evidence="1 2" key="1">
    <citation type="journal article" date="2011" name="J. Bacteriol.">
        <title>Complete genome sequences of the chemolithoautotrophic Oligotropha carboxidovorans strains OM4 and OM5.</title>
        <authorList>
            <person name="Volland S."/>
            <person name="Rachinger M."/>
            <person name="Strittmatter A."/>
            <person name="Daniel R."/>
            <person name="Gottschalk G."/>
            <person name="Meyer O."/>
        </authorList>
    </citation>
    <scope>NUCLEOTIDE SEQUENCE [LARGE SCALE GENOMIC DNA]</scope>
    <source>
        <strain evidence="2">ATCC 49405 / DSM 1227 / KCTC 32145 / OM5</strain>
    </source>
</reference>
<dbReference type="EMBL" id="CP002826">
    <property type="protein sequence ID" value="AEI05100.1"/>
    <property type="molecule type" value="Genomic_DNA"/>
</dbReference>
<dbReference type="STRING" id="504832.OCA5_c03750"/>
<dbReference type="PATRIC" id="fig|504832.7.peg.395"/>
<dbReference type="AlphaFoldDB" id="B6JA44"/>
<evidence type="ECO:0000313" key="1">
    <source>
        <dbReference type="EMBL" id="AEI05100.1"/>
    </source>
</evidence>
<dbReference type="RefSeq" id="WP_012561318.1">
    <property type="nucleotide sequence ID" value="NC_011386.1"/>
</dbReference>
<evidence type="ECO:0000313" key="2">
    <source>
        <dbReference type="Proteomes" id="UP000007730"/>
    </source>
</evidence>
<dbReference type="CDD" id="cd19166">
    <property type="entry name" value="HemeO-bac"/>
    <property type="match status" value="1"/>
</dbReference>
<dbReference type="SUPFAM" id="SSF48613">
    <property type="entry name" value="Heme oxygenase-like"/>
    <property type="match status" value="1"/>
</dbReference>
<keyword evidence="2" id="KW-1185">Reference proteome</keyword>
<gene>
    <name evidence="1" type="ordered locus">OCA5_c03750</name>
</gene>
<protein>
    <submittedName>
        <fullName evidence="1">Putative heme oxygenase</fullName>
    </submittedName>
</protein>
<dbReference type="OrthoDB" id="9149607at2"/>
<sequence>MIIDLIRDATRTSHRRLDLALSWLDLSKPRYYAAFLRGQAEALFPLEAALERAGITHILPDWPQRARTAALEDDLIAMDIGCAPLAEPQFDGAAEMLGAVYVLEATRVSARAMLSRLAEYPDSDSIDATKYLRHGFGKRLWPSFLDVLETHPATLADPPAAVRGAKIAFGMFENALVPIVSTAAE</sequence>